<dbReference type="AlphaFoldDB" id="A0A1Y2H4R6"/>
<evidence type="ECO:0000256" key="1">
    <source>
        <dbReference type="SAM" id="MobiDB-lite"/>
    </source>
</evidence>
<evidence type="ECO:0000313" key="2">
    <source>
        <dbReference type="EMBL" id="ORZ29525.1"/>
    </source>
</evidence>
<keyword evidence="3" id="KW-1185">Reference proteome</keyword>
<feature type="compositionally biased region" description="Basic residues" evidence="1">
    <location>
        <begin position="83"/>
        <end position="92"/>
    </location>
</feature>
<dbReference type="Proteomes" id="UP000193411">
    <property type="component" value="Unassembled WGS sequence"/>
</dbReference>
<proteinExistence type="predicted"/>
<sequence length="136" mass="14705">MQLAPSLATPTAWSAPNGVSLCSSTCSRQGYSRNGHSMSTSLIRPFTTSTVQHSSFRTTCAPRCRCGSHRDQSSTPADQLQAHRSRRTRSHHQWTVISAPESSPQLRSFLPAHPIAAAQGIWSAGQRATTRTGCCP</sequence>
<reference evidence="2 3" key="1">
    <citation type="submission" date="2016-07" db="EMBL/GenBank/DDBJ databases">
        <title>Pervasive Adenine N6-methylation of Active Genes in Fungi.</title>
        <authorList>
            <consortium name="DOE Joint Genome Institute"/>
            <person name="Mondo S.J."/>
            <person name="Dannebaum R.O."/>
            <person name="Kuo R.C."/>
            <person name="Labutti K."/>
            <person name="Haridas S."/>
            <person name="Kuo A."/>
            <person name="Salamov A."/>
            <person name="Ahrendt S.R."/>
            <person name="Lipzen A."/>
            <person name="Sullivan W."/>
            <person name="Andreopoulos W.B."/>
            <person name="Clum A."/>
            <person name="Lindquist E."/>
            <person name="Daum C."/>
            <person name="Ramamoorthy G.K."/>
            <person name="Gryganskyi A."/>
            <person name="Culley D."/>
            <person name="Magnuson J.K."/>
            <person name="James T.Y."/>
            <person name="O'Malley M.A."/>
            <person name="Stajich J.E."/>
            <person name="Spatafora J.W."/>
            <person name="Visel A."/>
            <person name="Grigoriev I.V."/>
        </authorList>
    </citation>
    <scope>NUCLEOTIDE SEQUENCE [LARGE SCALE GENOMIC DNA]</scope>
    <source>
        <strain evidence="2 3">PL171</strain>
    </source>
</reference>
<comment type="caution">
    <text evidence="2">The sequence shown here is derived from an EMBL/GenBank/DDBJ whole genome shotgun (WGS) entry which is preliminary data.</text>
</comment>
<protein>
    <submittedName>
        <fullName evidence="2">Uncharacterized protein</fullName>
    </submittedName>
</protein>
<evidence type="ECO:0000313" key="3">
    <source>
        <dbReference type="Proteomes" id="UP000193411"/>
    </source>
</evidence>
<gene>
    <name evidence="2" type="ORF">BCR44DRAFT_1449600</name>
</gene>
<feature type="region of interest" description="Disordered" evidence="1">
    <location>
        <begin position="67"/>
        <end position="93"/>
    </location>
</feature>
<organism evidence="2 3">
    <name type="scientific">Catenaria anguillulae PL171</name>
    <dbReference type="NCBI Taxonomy" id="765915"/>
    <lineage>
        <taxon>Eukaryota</taxon>
        <taxon>Fungi</taxon>
        <taxon>Fungi incertae sedis</taxon>
        <taxon>Blastocladiomycota</taxon>
        <taxon>Blastocladiomycetes</taxon>
        <taxon>Blastocladiales</taxon>
        <taxon>Catenariaceae</taxon>
        <taxon>Catenaria</taxon>
    </lineage>
</organism>
<accession>A0A1Y2H4R6</accession>
<name>A0A1Y2H4R6_9FUNG</name>
<dbReference type="EMBL" id="MCFL01000162">
    <property type="protein sequence ID" value="ORZ29525.1"/>
    <property type="molecule type" value="Genomic_DNA"/>
</dbReference>